<protein>
    <submittedName>
        <fullName evidence="5">CS domain-containing protein</fullName>
    </submittedName>
</protein>
<dbReference type="PANTHER" id="PTHR22932">
    <property type="entry name" value="TELOMERASE-BINDING PROTEIN P23 HSP90 CO-CHAPERONE"/>
    <property type="match status" value="1"/>
</dbReference>
<dbReference type="PROSITE" id="PS51203">
    <property type="entry name" value="CS"/>
    <property type="match status" value="1"/>
</dbReference>
<dbReference type="GO" id="GO:0051131">
    <property type="term" value="P:chaperone-mediated protein complex assembly"/>
    <property type="evidence" value="ECO:0007669"/>
    <property type="project" value="TreeGrafter"/>
</dbReference>
<accession>A0A915LH59</accession>
<dbReference type="InterPro" id="IPR045250">
    <property type="entry name" value="p23-like"/>
</dbReference>
<organism evidence="4 5">
    <name type="scientific">Meloidogyne javanica</name>
    <name type="common">Root-knot nematode worm</name>
    <dbReference type="NCBI Taxonomy" id="6303"/>
    <lineage>
        <taxon>Eukaryota</taxon>
        <taxon>Metazoa</taxon>
        <taxon>Ecdysozoa</taxon>
        <taxon>Nematoda</taxon>
        <taxon>Chromadorea</taxon>
        <taxon>Rhabditida</taxon>
        <taxon>Tylenchina</taxon>
        <taxon>Tylenchomorpha</taxon>
        <taxon>Tylenchoidea</taxon>
        <taxon>Meloidogynidae</taxon>
        <taxon>Meloidogyninae</taxon>
        <taxon>Meloidogyne</taxon>
        <taxon>Meloidogyne incognita group</taxon>
    </lineage>
</organism>
<dbReference type="WBParaSite" id="scaffold12108_cov159.g16086">
    <property type="protein sequence ID" value="scaffold12108_cov159.g16086"/>
    <property type="gene ID" value="scaffold12108_cov159.g16086"/>
</dbReference>
<dbReference type="GO" id="GO:0005829">
    <property type="term" value="C:cytosol"/>
    <property type="evidence" value="ECO:0007669"/>
    <property type="project" value="TreeGrafter"/>
</dbReference>
<evidence type="ECO:0000313" key="4">
    <source>
        <dbReference type="Proteomes" id="UP000887561"/>
    </source>
</evidence>
<feature type="region of interest" description="Disordered" evidence="2">
    <location>
        <begin position="165"/>
        <end position="258"/>
    </location>
</feature>
<dbReference type="PANTHER" id="PTHR22932:SF1">
    <property type="entry name" value="CO-CHAPERONE PROTEIN DAF-41"/>
    <property type="match status" value="1"/>
</dbReference>
<feature type="compositionally biased region" description="Basic and acidic residues" evidence="2">
    <location>
        <begin position="245"/>
        <end position="258"/>
    </location>
</feature>
<reference evidence="5" key="1">
    <citation type="submission" date="2022-11" db="UniProtKB">
        <authorList>
            <consortium name="WormBaseParasite"/>
        </authorList>
    </citation>
    <scope>IDENTIFICATION</scope>
</reference>
<proteinExistence type="inferred from homology"/>
<dbReference type="GO" id="GO:0051087">
    <property type="term" value="F:protein-folding chaperone binding"/>
    <property type="evidence" value="ECO:0007669"/>
    <property type="project" value="TreeGrafter"/>
</dbReference>
<dbReference type="GO" id="GO:0051879">
    <property type="term" value="F:Hsp90 protein binding"/>
    <property type="evidence" value="ECO:0007669"/>
    <property type="project" value="InterPro"/>
</dbReference>
<dbReference type="AlphaFoldDB" id="A0A915LH59"/>
<dbReference type="GO" id="GO:0005634">
    <property type="term" value="C:nucleus"/>
    <property type="evidence" value="ECO:0007669"/>
    <property type="project" value="TreeGrafter"/>
</dbReference>
<dbReference type="Gene3D" id="2.60.40.790">
    <property type="match status" value="1"/>
</dbReference>
<name>A0A915LH59_MELJA</name>
<comment type="similarity">
    <text evidence="1">Belongs to the p23/wos2 family.</text>
</comment>
<evidence type="ECO:0000313" key="5">
    <source>
        <dbReference type="WBParaSite" id="scaffold12108_cov159.g16086"/>
    </source>
</evidence>
<dbReference type="InterPro" id="IPR007052">
    <property type="entry name" value="CS_dom"/>
</dbReference>
<dbReference type="SUPFAM" id="SSF49764">
    <property type="entry name" value="HSP20-like chaperones"/>
    <property type="match status" value="1"/>
</dbReference>
<evidence type="ECO:0000256" key="1">
    <source>
        <dbReference type="ARBA" id="ARBA00025733"/>
    </source>
</evidence>
<evidence type="ECO:0000256" key="2">
    <source>
        <dbReference type="SAM" id="MobiDB-lite"/>
    </source>
</evidence>
<feature type="compositionally biased region" description="Acidic residues" evidence="2">
    <location>
        <begin position="192"/>
        <end position="217"/>
    </location>
</feature>
<keyword evidence="4" id="KW-1185">Reference proteome</keyword>
<dbReference type="Proteomes" id="UP000887561">
    <property type="component" value="Unplaced"/>
</dbReference>
<evidence type="ECO:0000259" key="3">
    <source>
        <dbReference type="PROSITE" id="PS51203"/>
    </source>
</evidence>
<dbReference type="GO" id="GO:0006457">
    <property type="term" value="P:protein folding"/>
    <property type="evidence" value="ECO:0007669"/>
    <property type="project" value="TreeGrafter"/>
</dbReference>
<feature type="compositionally biased region" description="Basic and acidic residues" evidence="2">
    <location>
        <begin position="218"/>
        <end position="236"/>
    </location>
</feature>
<sequence>MLRAAFTDPGIIPRASAAEISEYNLIKKMAKTPEVLPFLASFIGVMMMIYDHTPLVLKGITSYEDYKCTFDHVRNPFDAGSRSKNLKKALCSPEPIRGEKGGNKYEADLVLYGKLKGAERRKIETDRRIEFVIPKETEEWWPRLLKVSGKVPWIKIDFDKWKDQDEDDKDDMRDMDFSSFGLPGGGGKGYDDLDLGDDDHDYDDEMGDLEDVDDENEGIPKEGKKAEKDGKDEGKDSATNGELVDDGKEKKVVEEAKE</sequence>
<feature type="domain" description="CS" evidence="3">
    <location>
        <begin position="30"/>
        <end position="145"/>
    </location>
</feature>
<dbReference type="InterPro" id="IPR008978">
    <property type="entry name" value="HSP20-like_chaperone"/>
</dbReference>